<evidence type="ECO:0000259" key="5">
    <source>
        <dbReference type="Pfam" id="PF06580"/>
    </source>
</evidence>
<dbReference type="PANTHER" id="PTHR45641:SF19">
    <property type="entry name" value="NEPHROCYSTIN-3"/>
    <property type="match status" value="1"/>
</dbReference>
<feature type="repeat" description="TPR" evidence="3">
    <location>
        <begin position="42"/>
        <end position="75"/>
    </location>
</feature>
<evidence type="ECO:0000256" key="2">
    <source>
        <dbReference type="ARBA" id="ARBA00022803"/>
    </source>
</evidence>
<evidence type="ECO:0000313" key="6">
    <source>
        <dbReference type="EMBL" id="GAO29332.1"/>
    </source>
</evidence>
<dbReference type="SMART" id="SM00028">
    <property type="entry name" value="TPR"/>
    <property type="match status" value="6"/>
</dbReference>
<dbReference type="Gene3D" id="1.25.40.10">
    <property type="entry name" value="Tetratricopeptide repeat domain"/>
    <property type="match status" value="2"/>
</dbReference>
<dbReference type="GO" id="GO:0016020">
    <property type="term" value="C:membrane"/>
    <property type="evidence" value="ECO:0007669"/>
    <property type="project" value="InterPro"/>
</dbReference>
<dbReference type="PROSITE" id="PS50005">
    <property type="entry name" value="TPR"/>
    <property type="match status" value="2"/>
</dbReference>
<organism evidence="6 7">
    <name type="scientific">Geofilum rubicundum JCM 15548</name>
    <dbReference type="NCBI Taxonomy" id="1236989"/>
    <lineage>
        <taxon>Bacteria</taxon>
        <taxon>Pseudomonadati</taxon>
        <taxon>Bacteroidota</taxon>
        <taxon>Bacteroidia</taxon>
        <taxon>Marinilabiliales</taxon>
        <taxon>Marinilabiliaceae</taxon>
        <taxon>Geofilum</taxon>
    </lineage>
</organism>
<evidence type="ECO:0000256" key="3">
    <source>
        <dbReference type="PROSITE-ProRule" id="PRU00339"/>
    </source>
</evidence>
<dbReference type="GO" id="GO:0000155">
    <property type="term" value="F:phosphorelay sensor kinase activity"/>
    <property type="evidence" value="ECO:0007669"/>
    <property type="project" value="InterPro"/>
</dbReference>
<feature type="repeat" description="TPR" evidence="3">
    <location>
        <begin position="2"/>
        <end position="35"/>
    </location>
</feature>
<dbReference type="GO" id="GO:0003677">
    <property type="term" value="F:DNA binding"/>
    <property type="evidence" value="ECO:0007669"/>
    <property type="project" value="UniProtKB-KW"/>
</dbReference>
<gene>
    <name evidence="6" type="ORF">JCM15548_11507</name>
</gene>
<dbReference type="InterPro" id="IPR010559">
    <property type="entry name" value="Sig_transdc_His_kin_internal"/>
</dbReference>
<keyword evidence="6" id="KW-0418">Kinase</keyword>
<accession>A0A0E9LUR0</accession>
<keyword evidence="4" id="KW-0472">Membrane</keyword>
<dbReference type="EMBL" id="BAZW01000008">
    <property type="protein sequence ID" value="GAO29332.1"/>
    <property type="molecule type" value="Genomic_DNA"/>
</dbReference>
<proteinExistence type="predicted"/>
<keyword evidence="4" id="KW-0812">Transmembrane</keyword>
<dbReference type="OrthoDB" id="9809908at2"/>
<dbReference type="RefSeq" id="WP_062123537.1">
    <property type="nucleotide sequence ID" value="NZ_BAZW01000008.1"/>
</dbReference>
<evidence type="ECO:0000256" key="4">
    <source>
        <dbReference type="SAM" id="Phobius"/>
    </source>
</evidence>
<comment type="caution">
    <text evidence="6">The sequence shown here is derived from an EMBL/GenBank/DDBJ whole genome shotgun (WGS) entry which is preliminary data.</text>
</comment>
<evidence type="ECO:0000313" key="7">
    <source>
        <dbReference type="Proteomes" id="UP000032900"/>
    </source>
</evidence>
<dbReference type="SUPFAM" id="SSF48452">
    <property type="entry name" value="TPR-like"/>
    <property type="match status" value="1"/>
</dbReference>
<dbReference type="Proteomes" id="UP000032900">
    <property type="component" value="Unassembled WGS sequence"/>
</dbReference>
<keyword evidence="4" id="KW-1133">Transmembrane helix</keyword>
<reference evidence="6 7" key="1">
    <citation type="journal article" date="2015" name="Microbes Environ.">
        <title>Distribution and evolution of nitrogen fixation genes in the phylum bacteroidetes.</title>
        <authorList>
            <person name="Inoue J."/>
            <person name="Oshima K."/>
            <person name="Suda W."/>
            <person name="Sakamoto M."/>
            <person name="Iino T."/>
            <person name="Noda S."/>
            <person name="Hongoh Y."/>
            <person name="Hattori M."/>
            <person name="Ohkuma M."/>
        </authorList>
    </citation>
    <scope>NUCLEOTIDE SEQUENCE [LARGE SCALE GENOMIC DNA]</scope>
    <source>
        <strain evidence="6">JCM 15548</strain>
    </source>
</reference>
<dbReference type="STRING" id="1236989.JCM15548_11507"/>
<name>A0A0E9LUR0_9BACT</name>
<dbReference type="Pfam" id="PF06580">
    <property type="entry name" value="His_kinase"/>
    <property type="match status" value="1"/>
</dbReference>
<sequence>MADVYNQIGVVYRRTDDNAMALDMHFKALKLAEEVQDTFNISVSINSIGNVNFNLGRYHTAIEYFLRSMELSKVMKNSLGLAINNHNIGECLLKLEQPDSALVYFLKSLEYNSEIGSRVGQSICFNSIGASYIAKNELELAEDYLERSLQINRKLGDLMQVSISLGKVGEVNLLMGNYHIARKHLEESLAMAAKIGTRFQAEESARLLSVLHEKTNDYRKSLNYFKTSTEYKDSILNEKNMYHLTTMEAMLDTEAQRDRIIQLNQETLIQKSVMGRQRLMLTIIIITLIVLIVVATMLVLQHRLRNKYNNLKNQHKLLRSQMNPHFIFNALSAIQVYVLEHDIEKSTKFLTDFAKLMRQVLKLSHYDYISLKNEGEILAIIWNSSSSDL</sequence>
<dbReference type="InterPro" id="IPR019734">
    <property type="entry name" value="TPR_rpt"/>
</dbReference>
<dbReference type="InterPro" id="IPR011990">
    <property type="entry name" value="TPR-like_helical_dom_sf"/>
</dbReference>
<feature type="transmembrane region" description="Helical" evidence="4">
    <location>
        <begin position="279"/>
        <end position="300"/>
    </location>
</feature>
<dbReference type="Pfam" id="PF13374">
    <property type="entry name" value="TPR_10"/>
    <property type="match status" value="1"/>
</dbReference>
<keyword evidence="6" id="KW-0808">Transferase</keyword>
<keyword evidence="1" id="KW-0677">Repeat</keyword>
<keyword evidence="6" id="KW-0238">DNA-binding</keyword>
<keyword evidence="2 3" id="KW-0802">TPR repeat</keyword>
<protein>
    <submittedName>
        <fullName evidence="6">DNA-binding response regulator/sensor histidine kinase</fullName>
    </submittedName>
</protein>
<dbReference type="PANTHER" id="PTHR45641">
    <property type="entry name" value="TETRATRICOPEPTIDE REPEAT PROTEIN (AFU_ORTHOLOGUE AFUA_6G03870)"/>
    <property type="match status" value="1"/>
</dbReference>
<evidence type="ECO:0000256" key="1">
    <source>
        <dbReference type="ARBA" id="ARBA00022737"/>
    </source>
</evidence>
<dbReference type="AlphaFoldDB" id="A0A0E9LUR0"/>
<dbReference type="Pfam" id="PF13424">
    <property type="entry name" value="TPR_12"/>
    <property type="match status" value="2"/>
</dbReference>
<keyword evidence="7" id="KW-1185">Reference proteome</keyword>
<feature type="domain" description="Signal transduction histidine kinase internal region" evidence="5">
    <location>
        <begin position="314"/>
        <end position="378"/>
    </location>
</feature>